<name>A0ABZ0WAZ2_9BACT</name>
<keyword evidence="2" id="KW-1185">Reference proteome</keyword>
<organism evidence="1 2">
    <name type="scientific">Niabella yanshanensis</name>
    <dbReference type="NCBI Taxonomy" id="577386"/>
    <lineage>
        <taxon>Bacteria</taxon>
        <taxon>Pseudomonadati</taxon>
        <taxon>Bacteroidota</taxon>
        <taxon>Chitinophagia</taxon>
        <taxon>Chitinophagales</taxon>
        <taxon>Chitinophagaceae</taxon>
        <taxon>Niabella</taxon>
    </lineage>
</organism>
<evidence type="ECO:0008006" key="3">
    <source>
        <dbReference type="Google" id="ProtNLM"/>
    </source>
</evidence>
<evidence type="ECO:0000313" key="2">
    <source>
        <dbReference type="Proteomes" id="UP001325680"/>
    </source>
</evidence>
<dbReference type="RefSeq" id="WP_114792152.1">
    <property type="nucleotide sequence ID" value="NZ_CP139960.1"/>
</dbReference>
<evidence type="ECO:0000313" key="1">
    <source>
        <dbReference type="EMBL" id="WQD40463.1"/>
    </source>
</evidence>
<dbReference type="EMBL" id="CP139960">
    <property type="protein sequence ID" value="WQD40463.1"/>
    <property type="molecule type" value="Genomic_DNA"/>
</dbReference>
<dbReference type="Proteomes" id="UP001325680">
    <property type="component" value="Chromosome"/>
</dbReference>
<protein>
    <recommendedName>
        <fullName evidence="3">Zinc-finger domain-containing protein</fullName>
    </recommendedName>
</protein>
<accession>A0ABZ0WAZ2</accession>
<proteinExistence type="predicted"/>
<gene>
    <name evidence="1" type="ORF">U0035_09920</name>
</gene>
<reference evidence="1 2" key="1">
    <citation type="submission" date="2023-12" db="EMBL/GenBank/DDBJ databases">
        <title>Genome sequencing and assembly of bacterial species from a model synthetic community.</title>
        <authorList>
            <person name="Hogle S.L."/>
        </authorList>
    </citation>
    <scope>NUCLEOTIDE SEQUENCE [LARGE SCALE GENOMIC DNA]</scope>
    <source>
        <strain evidence="1 2">HAMBI_3031</strain>
    </source>
</reference>
<sequence length="333" mass="36781">MQINQHNYEEFFLLYVDNELSVQEKEIVEAFVKQSPHLAGELELLKQTVLDIDESVDFAGKEKLIKRAELTEEDLLVYLDGEAGKELAGKVEQGMQSNDALKLKLENLGRLYFKADLSIQYPSKEKLYKRGAVRSMDWRKLAIAASLLLCVSTWLVLNQSEQDESNDAPVAVNTPPVGQPAGPAPTVVDTNNRQEPVAIPEQPVYSDGRERSIEKRHKPSGRTDQYVAEHVAASKSVTGSNEVTRATEVLAENNNKEHPPTQSPELPIDMGETIKKSPSAAPLTPVAAVNEPVKEKKSLFKKIGKQISDRALDILSDGGDNINVAGFAIRVEK</sequence>